<gene>
    <name evidence="1" type="ORF">M422DRAFT_181733</name>
</gene>
<keyword evidence="2" id="KW-1185">Reference proteome</keyword>
<proteinExistence type="predicted"/>
<sequence>MSQEDDSFELYDIRVQIVIPKQDNRRILCGAKEGDYFEVKGEMITFPDKQGFSMYSLAAVLPLLAAKQRCRDRKDWMWTD</sequence>
<dbReference type="AlphaFoldDB" id="A0A0C9VBI5"/>
<name>A0A0C9VBI5_SPHS4</name>
<evidence type="ECO:0000313" key="1">
    <source>
        <dbReference type="EMBL" id="KIJ34691.1"/>
    </source>
</evidence>
<accession>A0A0C9VBI5</accession>
<organism evidence="1 2">
    <name type="scientific">Sphaerobolus stellatus (strain SS14)</name>
    <dbReference type="NCBI Taxonomy" id="990650"/>
    <lineage>
        <taxon>Eukaryota</taxon>
        <taxon>Fungi</taxon>
        <taxon>Dikarya</taxon>
        <taxon>Basidiomycota</taxon>
        <taxon>Agaricomycotina</taxon>
        <taxon>Agaricomycetes</taxon>
        <taxon>Phallomycetidae</taxon>
        <taxon>Geastrales</taxon>
        <taxon>Sphaerobolaceae</taxon>
        <taxon>Sphaerobolus</taxon>
    </lineage>
</organism>
<reference evidence="1 2" key="1">
    <citation type="submission" date="2014-06" db="EMBL/GenBank/DDBJ databases">
        <title>Evolutionary Origins and Diversification of the Mycorrhizal Mutualists.</title>
        <authorList>
            <consortium name="DOE Joint Genome Institute"/>
            <consortium name="Mycorrhizal Genomics Consortium"/>
            <person name="Kohler A."/>
            <person name="Kuo A."/>
            <person name="Nagy L.G."/>
            <person name="Floudas D."/>
            <person name="Copeland A."/>
            <person name="Barry K.W."/>
            <person name="Cichocki N."/>
            <person name="Veneault-Fourrey C."/>
            <person name="LaButti K."/>
            <person name="Lindquist E.A."/>
            <person name="Lipzen A."/>
            <person name="Lundell T."/>
            <person name="Morin E."/>
            <person name="Murat C."/>
            <person name="Riley R."/>
            <person name="Ohm R."/>
            <person name="Sun H."/>
            <person name="Tunlid A."/>
            <person name="Henrissat B."/>
            <person name="Grigoriev I.V."/>
            <person name="Hibbett D.S."/>
            <person name="Martin F."/>
        </authorList>
    </citation>
    <scope>NUCLEOTIDE SEQUENCE [LARGE SCALE GENOMIC DNA]</scope>
    <source>
        <strain evidence="1 2">SS14</strain>
    </source>
</reference>
<protein>
    <submittedName>
        <fullName evidence="1">Unplaced genomic scaffold SPHSTscaffold_122, whole genome shotgun sequence</fullName>
    </submittedName>
</protein>
<dbReference type="EMBL" id="KN837197">
    <property type="protein sequence ID" value="KIJ34691.1"/>
    <property type="molecule type" value="Genomic_DNA"/>
</dbReference>
<dbReference type="InterPro" id="IPR023811">
    <property type="entry name" value="CHP04076"/>
</dbReference>
<evidence type="ECO:0000313" key="2">
    <source>
        <dbReference type="Proteomes" id="UP000054279"/>
    </source>
</evidence>
<dbReference type="Proteomes" id="UP000054279">
    <property type="component" value="Unassembled WGS sequence"/>
</dbReference>
<dbReference type="HOGENOM" id="CLU_2596780_0_0_1"/>
<dbReference type="OrthoDB" id="1898221at2759"/>
<feature type="non-terminal residue" evidence="1">
    <location>
        <position position="80"/>
    </location>
</feature>
<dbReference type="NCBIfam" id="TIGR04076">
    <property type="entry name" value="TIGR04076 family protein"/>
    <property type="match status" value="1"/>
</dbReference>